<reference evidence="1 2" key="1">
    <citation type="journal article" date="2020" name="Cell">
        <title>Large-Scale Comparative Analyses of Tick Genomes Elucidate Their Genetic Diversity and Vector Capacities.</title>
        <authorList>
            <consortium name="Tick Genome and Microbiome Consortium (TIGMIC)"/>
            <person name="Jia N."/>
            <person name="Wang J."/>
            <person name="Shi W."/>
            <person name="Du L."/>
            <person name="Sun Y."/>
            <person name="Zhan W."/>
            <person name="Jiang J.F."/>
            <person name="Wang Q."/>
            <person name="Zhang B."/>
            <person name="Ji P."/>
            <person name="Bell-Sakyi L."/>
            <person name="Cui X.M."/>
            <person name="Yuan T.T."/>
            <person name="Jiang B.G."/>
            <person name="Yang W.F."/>
            <person name="Lam T.T."/>
            <person name="Chang Q.C."/>
            <person name="Ding S.J."/>
            <person name="Wang X.J."/>
            <person name="Zhu J.G."/>
            <person name="Ruan X.D."/>
            <person name="Zhao L."/>
            <person name="Wei J.T."/>
            <person name="Ye R.Z."/>
            <person name="Que T.C."/>
            <person name="Du C.H."/>
            <person name="Zhou Y.H."/>
            <person name="Cheng J.X."/>
            <person name="Dai P.F."/>
            <person name="Guo W.B."/>
            <person name="Han X.H."/>
            <person name="Huang E.J."/>
            <person name="Li L.F."/>
            <person name="Wei W."/>
            <person name="Gao Y.C."/>
            <person name="Liu J.Z."/>
            <person name="Shao H.Z."/>
            <person name="Wang X."/>
            <person name="Wang C.C."/>
            <person name="Yang T.C."/>
            <person name="Huo Q.B."/>
            <person name="Li W."/>
            <person name="Chen H.Y."/>
            <person name="Chen S.E."/>
            <person name="Zhou L.G."/>
            <person name="Ni X.B."/>
            <person name="Tian J.H."/>
            <person name="Sheng Y."/>
            <person name="Liu T."/>
            <person name="Pan Y.S."/>
            <person name="Xia L.Y."/>
            <person name="Li J."/>
            <person name="Zhao F."/>
            <person name="Cao W.C."/>
        </authorList>
    </citation>
    <scope>NUCLEOTIDE SEQUENCE [LARGE SCALE GENOMIC DNA]</scope>
    <source>
        <strain evidence="1">Iper-2018</strain>
    </source>
</reference>
<dbReference type="EMBL" id="JABSTQ010009384">
    <property type="protein sequence ID" value="KAG0429750.1"/>
    <property type="molecule type" value="Genomic_DNA"/>
</dbReference>
<protein>
    <submittedName>
        <fullName evidence="1">Uncharacterized protein</fullName>
    </submittedName>
</protein>
<comment type="caution">
    <text evidence="1">The sequence shown here is derived from an EMBL/GenBank/DDBJ whole genome shotgun (WGS) entry which is preliminary data.</text>
</comment>
<accession>A0AC60QAN2</accession>
<keyword evidence="2" id="KW-1185">Reference proteome</keyword>
<gene>
    <name evidence="1" type="ORF">HPB47_023325</name>
</gene>
<sequence>MYAFLSYMLAAILASVTLFFVALKLSKAFREAFFVRVFMPAAGSLVKDEFVAIRREVLSRLNDLESHDPELKKDGIVRVLEVGAGFGANFEFIQRKVKYWNIEPNAEFGPEFMKAAGKNPLVELERCVRGYGEDMAVILDGCFDAVIVTHLLCSVRDAKRVLGECKRVLAKGGRLLFMEHVAQPKGTWASWFQSLLDPVWELLACGCHLNRSSGDLLKKAGFDRLELKETDLPIPAIISRHVYGYACLQ</sequence>
<evidence type="ECO:0000313" key="2">
    <source>
        <dbReference type="Proteomes" id="UP000805193"/>
    </source>
</evidence>
<evidence type="ECO:0000313" key="1">
    <source>
        <dbReference type="EMBL" id="KAG0429750.1"/>
    </source>
</evidence>
<proteinExistence type="predicted"/>
<organism evidence="1 2">
    <name type="scientific">Ixodes persulcatus</name>
    <name type="common">Taiga tick</name>
    <dbReference type="NCBI Taxonomy" id="34615"/>
    <lineage>
        <taxon>Eukaryota</taxon>
        <taxon>Metazoa</taxon>
        <taxon>Ecdysozoa</taxon>
        <taxon>Arthropoda</taxon>
        <taxon>Chelicerata</taxon>
        <taxon>Arachnida</taxon>
        <taxon>Acari</taxon>
        <taxon>Parasitiformes</taxon>
        <taxon>Ixodida</taxon>
        <taxon>Ixodoidea</taxon>
        <taxon>Ixodidae</taxon>
        <taxon>Ixodinae</taxon>
        <taxon>Ixodes</taxon>
    </lineage>
</organism>
<name>A0AC60QAN2_IXOPE</name>
<dbReference type="Proteomes" id="UP000805193">
    <property type="component" value="Unassembled WGS sequence"/>
</dbReference>